<dbReference type="AlphaFoldDB" id="A0A6J4QLX1"/>
<gene>
    <name evidence="2" type="ORF">AVDCRST_MAG28-758</name>
</gene>
<accession>A0A6J4QLX1</accession>
<organism evidence="2">
    <name type="scientific">uncultured Rubrobacteraceae bacterium</name>
    <dbReference type="NCBI Taxonomy" id="349277"/>
    <lineage>
        <taxon>Bacteria</taxon>
        <taxon>Bacillati</taxon>
        <taxon>Actinomycetota</taxon>
        <taxon>Rubrobacteria</taxon>
        <taxon>Rubrobacterales</taxon>
        <taxon>Rubrobacteraceae</taxon>
        <taxon>environmental samples</taxon>
    </lineage>
</organism>
<evidence type="ECO:0000313" key="2">
    <source>
        <dbReference type="EMBL" id="CAA9443644.1"/>
    </source>
</evidence>
<name>A0A6J4QLX1_9ACTN</name>
<proteinExistence type="predicted"/>
<feature type="compositionally biased region" description="Basic and acidic residues" evidence="1">
    <location>
        <begin position="42"/>
        <end position="53"/>
    </location>
</feature>
<reference evidence="2" key="1">
    <citation type="submission" date="2020-02" db="EMBL/GenBank/DDBJ databases">
        <authorList>
            <person name="Meier V. D."/>
        </authorList>
    </citation>
    <scope>NUCLEOTIDE SEQUENCE</scope>
    <source>
        <strain evidence="2">AVDCRST_MAG28</strain>
    </source>
</reference>
<feature type="non-terminal residue" evidence="2">
    <location>
        <position position="1"/>
    </location>
</feature>
<feature type="non-terminal residue" evidence="2">
    <location>
        <position position="53"/>
    </location>
</feature>
<protein>
    <submittedName>
        <fullName evidence="2">UPF0057 membrane protein YqaE</fullName>
    </submittedName>
</protein>
<feature type="region of interest" description="Disordered" evidence="1">
    <location>
        <begin position="31"/>
        <end position="53"/>
    </location>
</feature>
<evidence type="ECO:0000256" key="1">
    <source>
        <dbReference type="SAM" id="MobiDB-lite"/>
    </source>
</evidence>
<sequence length="53" mass="5758">GFLPDHSIDHNPATRGVLAGRFHRAVLDQRPANYPGLPAGADPRDIHNPHEAL</sequence>
<dbReference type="EMBL" id="CADCVE010000015">
    <property type="protein sequence ID" value="CAA9443644.1"/>
    <property type="molecule type" value="Genomic_DNA"/>
</dbReference>